<evidence type="ECO:0000256" key="5">
    <source>
        <dbReference type="ARBA" id="ARBA00023237"/>
    </source>
</evidence>
<dbReference type="Gene3D" id="1.25.40.390">
    <property type="match status" value="1"/>
</dbReference>
<dbReference type="InterPro" id="IPR011990">
    <property type="entry name" value="TPR-like_helical_dom_sf"/>
</dbReference>
<gene>
    <name evidence="8" type="ORF">CIK91_07565</name>
</gene>
<proteinExistence type="inferred from homology"/>
<dbReference type="Pfam" id="PF07980">
    <property type="entry name" value="SusD_RagB"/>
    <property type="match status" value="1"/>
</dbReference>
<dbReference type="Proteomes" id="UP000216189">
    <property type="component" value="Unassembled WGS sequence"/>
</dbReference>
<evidence type="ECO:0000256" key="1">
    <source>
        <dbReference type="ARBA" id="ARBA00004442"/>
    </source>
</evidence>
<dbReference type="InterPro" id="IPR033985">
    <property type="entry name" value="SusD-like_N"/>
</dbReference>
<evidence type="ECO:0000259" key="6">
    <source>
        <dbReference type="Pfam" id="PF07980"/>
    </source>
</evidence>
<comment type="subcellular location">
    <subcellularLocation>
        <location evidence="1">Cell outer membrane</location>
    </subcellularLocation>
</comment>
<keyword evidence="9" id="KW-1185">Reference proteome</keyword>
<organism evidence="8 9">
    <name type="scientific">Segatella bryantii</name>
    <name type="common">Prevotella bryantii</name>
    <dbReference type="NCBI Taxonomy" id="77095"/>
    <lineage>
        <taxon>Bacteria</taxon>
        <taxon>Pseudomonadati</taxon>
        <taxon>Bacteroidota</taxon>
        <taxon>Bacteroidia</taxon>
        <taxon>Bacteroidales</taxon>
        <taxon>Prevotellaceae</taxon>
        <taxon>Segatella</taxon>
    </lineage>
</organism>
<dbReference type="InterPro" id="IPR012944">
    <property type="entry name" value="SusD_RagB_dom"/>
</dbReference>
<dbReference type="SUPFAM" id="SSF48452">
    <property type="entry name" value="TPR-like"/>
    <property type="match status" value="1"/>
</dbReference>
<feature type="domain" description="RagB/SusD" evidence="6">
    <location>
        <begin position="323"/>
        <end position="539"/>
    </location>
</feature>
<feature type="domain" description="SusD-like N-terminal" evidence="7">
    <location>
        <begin position="92"/>
        <end position="225"/>
    </location>
</feature>
<sequence>MIMKKYIAFIAIALLTTSCLKEYPKGQLTEDEAYQSAADIERNCVGDLYNYIGSGNVSEGLMGTERGVYDFNSLTTDEQMIPVRGGDWEDGGFWNRLYNHTWKPTETELNDTWNYLYKVIGLANRSLNIIEKHRSTLTDAQYQAYTAEVKSIRAMFYFYTMDLFGRITMDDDLILLDRSKAYQRIIADLQASLPYLSAEASNHEGEMYGRVTKGVVYFLLAKLALNAEIYMDDNWTEGNRLDGKEITIQVGEKKLNAWEATIAYCDSLETRQPYYQLESDYQTNFSVYNENSKENIFTIPMNNYQNTNRFKYIFRSIHYAHASAIGMDAENGTCATISTMMAYGITEDDPNRRTTTPDNRLAINFFIDTVYDRGNLVNDGYGHALVYHPMEVTEDLTGSVYEKIAGARMRKYEIDYTALDDHKVQNNDIVLYRLADAILMKAEALVRNGQNGDNELNRIRDRVGMPHIAATLDNILNERLLELMWEGWRRNDLIRFGKYTSHYNDRINAIDDTTGFTTVFPIPYDVLQLHKGWIQNYGYK</sequence>
<accession>A0ABX4EHH6</accession>
<evidence type="ECO:0000313" key="9">
    <source>
        <dbReference type="Proteomes" id="UP000216189"/>
    </source>
</evidence>
<keyword evidence="5" id="KW-0998">Cell outer membrane</keyword>
<reference evidence="8 9" key="1">
    <citation type="submission" date="2017-08" db="EMBL/GenBank/DDBJ databases">
        <title>Comparative genomics of non-oral Prevotella species.</title>
        <authorList>
            <person name="Accetto T."/>
            <person name="Nograsek B."/>
            <person name="Avgustin G."/>
        </authorList>
    </citation>
    <scope>NUCLEOTIDE SEQUENCE [LARGE SCALE GENOMIC DNA]</scope>
    <source>
        <strain evidence="8 9">TC1-1</strain>
    </source>
</reference>
<comment type="caution">
    <text evidence="8">The sequence shown here is derived from an EMBL/GenBank/DDBJ whole genome shotgun (WGS) entry which is preliminary data.</text>
</comment>
<comment type="similarity">
    <text evidence="2">Belongs to the SusD family.</text>
</comment>
<evidence type="ECO:0000313" key="8">
    <source>
        <dbReference type="EMBL" id="OYP55394.1"/>
    </source>
</evidence>
<evidence type="ECO:0000259" key="7">
    <source>
        <dbReference type="Pfam" id="PF14322"/>
    </source>
</evidence>
<keyword evidence="3" id="KW-0732">Signal</keyword>
<dbReference type="Pfam" id="PF14322">
    <property type="entry name" value="SusD-like_3"/>
    <property type="match status" value="1"/>
</dbReference>
<evidence type="ECO:0000256" key="3">
    <source>
        <dbReference type="ARBA" id="ARBA00022729"/>
    </source>
</evidence>
<keyword evidence="4" id="KW-0472">Membrane</keyword>
<evidence type="ECO:0000256" key="2">
    <source>
        <dbReference type="ARBA" id="ARBA00006275"/>
    </source>
</evidence>
<dbReference type="EMBL" id="NPJF01000030">
    <property type="protein sequence ID" value="OYP55394.1"/>
    <property type="molecule type" value="Genomic_DNA"/>
</dbReference>
<evidence type="ECO:0000256" key="4">
    <source>
        <dbReference type="ARBA" id="ARBA00023136"/>
    </source>
</evidence>
<name>A0ABX4EHH6_SEGBR</name>
<dbReference type="PROSITE" id="PS51257">
    <property type="entry name" value="PROKAR_LIPOPROTEIN"/>
    <property type="match status" value="1"/>
</dbReference>
<protein>
    <submittedName>
        <fullName evidence="8">RagB/SusD family nutrient uptake outer membrane protein</fullName>
    </submittedName>
</protein>